<dbReference type="GO" id="GO:0051315">
    <property type="term" value="P:attachment of mitotic spindle microtubules to kinetochore"/>
    <property type="evidence" value="ECO:0007669"/>
    <property type="project" value="TreeGrafter"/>
</dbReference>
<dbReference type="Proteomes" id="UP001219525">
    <property type="component" value="Unassembled WGS sequence"/>
</dbReference>
<evidence type="ECO:0000256" key="6">
    <source>
        <dbReference type="ARBA" id="ARBA00075033"/>
    </source>
</evidence>
<feature type="compositionally biased region" description="Basic residues" evidence="7">
    <location>
        <begin position="51"/>
        <end position="60"/>
    </location>
</feature>
<evidence type="ECO:0000256" key="1">
    <source>
        <dbReference type="ARBA" id="ARBA00004123"/>
    </source>
</evidence>
<evidence type="ECO:0000313" key="10">
    <source>
        <dbReference type="Proteomes" id="UP001219525"/>
    </source>
</evidence>
<dbReference type="PANTHER" id="PTHR16684:SF11">
    <property type="entry name" value="CENTROMERE PROTEIN C"/>
    <property type="match status" value="1"/>
</dbReference>
<proteinExistence type="inferred from homology"/>
<feature type="compositionally biased region" description="Acidic residues" evidence="7">
    <location>
        <begin position="133"/>
        <end position="142"/>
    </location>
</feature>
<keyword evidence="4" id="KW-0539">Nucleus</keyword>
<dbReference type="SUPFAM" id="SSF51182">
    <property type="entry name" value="RmlC-like cupins"/>
    <property type="match status" value="1"/>
</dbReference>
<evidence type="ECO:0000259" key="8">
    <source>
        <dbReference type="Pfam" id="PF11699"/>
    </source>
</evidence>
<evidence type="ECO:0000256" key="5">
    <source>
        <dbReference type="ARBA" id="ARBA00057947"/>
    </source>
</evidence>
<evidence type="ECO:0000256" key="2">
    <source>
        <dbReference type="ARBA" id="ARBA00010291"/>
    </source>
</evidence>
<sequence>MARTPNKPHIPYRGDDPSVGKKTGIKVPRVARTFDGYERFNDLLNQATRTPPRRKRKSMSRARDGEQKDGEDDSESDGELSMELDSPVHYAAQRASRGAEIDFNGVSSPLKSTGHAGPSRLGPSLTAHQLLYQDEDEDDGGMDNDNYHREEDLSSGDMEETVAEKTKRSKGKGRALTPVYEADEDEMEDDIAHGLEDAELPQSEEDEEEPAPPKKKPRTPLKQPKPRQANNRQKENHASPEGVRRSKRVLYAPLEFWRGERVVYAPRKDDQPRQVPHIKEIVRLPKDDPVPRRPPSKRKRGRSRPSVTPVIEREVIVEIDASNPEAGWDDGSNPLAEVLDFRTGEEVSRRVAFTAKMFNPRPVKVSGPDDEWLFEKIFGDDNYMAAGQLVIPPKKRKPVKGTKDNTYIFFVVEGAVNVEVGVHSFVLATGGMFMVPRGNSYLIENIAERDSKLFFTQARKVPEGEEETEASTVRAS</sequence>
<dbReference type="AlphaFoldDB" id="A0AAD6YQ61"/>
<name>A0AAD6YQ61_9AGAR</name>
<organism evidence="9 10">
    <name type="scientific">Mycena pura</name>
    <dbReference type="NCBI Taxonomy" id="153505"/>
    <lineage>
        <taxon>Eukaryota</taxon>
        <taxon>Fungi</taxon>
        <taxon>Dikarya</taxon>
        <taxon>Basidiomycota</taxon>
        <taxon>Agaricomycotina</taxon>
        <taxon>Agaricomycetes</taxon>
        <taxon>Agaricomycetidae</taxon>
        <taxon>Agaricales</taxon>
        <taxon>Marasmiineae</taxon>
        <taxon>Mycenaceae</taxon>
        <taxon>Mycena</taxon>
    </lineage>
</organism>
<dbReference type="GO" id="GO:0005634">
    <property type="term" value="C:nucleus"/>
    <property type="evidence" value="ECO:0007669"/>
    <property type="project" value="UniProtKB-SubCell"/>
</dbReference>
<dbReference type="Pfam" id="PF11699">
    <property type="entry name" value="CENP-C_C"/>
    <property type="match status" value="1"/>
</dbReference>
<feature type="region of interest" description="Disordered" evidence="7">
    <location>
        <begin position="268"/>
        <end position="307"/>
    </location>
</feature>
<comment type="subcellular location">
    <subcellularLocation>
        <location evidence="1">Nucleus</location>
    </subcellularLocation>
</comment>
<comment type="caution">
    <text evidence="9">The sequence shown here is derived from an EMBL/GenBank/DDBJ whole genome shotgun (WGS) entry which is preliminary data.</text>
</comment>
<feature type="compositionally biased region" description="Basic residues" evidence="7">
    <location>
        <begin position="294"/>
        <end position="303"/>
    </location>
</feature>
<evidence type="ECO:0000256" key="4">
    <source>
        <dbReference type="ARBA" id="ARBA00023242"/>
    </source>
</evidence>
<dbReference type="GO" id="GO:0051455">
    <property type="term" value="P:spindle attachment to meiosis I kinetochore"/>
    <property type="evidence" value="ECO:0007669"/>
    <property type="project" value="TreeGrafter"/>
</dbReference>
<gene>
    <name evidence="9" type="ORF">GGX14DRAFT_642202</name>
</gene>
<dbReference type="PANTHER" id="PTHR16684">
    <property type="entry name" value="CENTROMERE PROTEIN C"/>
    <property type="match status" value="1"/>
</dbReference>
<feature type="region of interest" description="Disordered" evidence="7">
    <location>
        <begin position="1"/>
        <end position="27"/>
    </location>
</feature>
<dbReference type="InterPro" id="IPR025974">
    <property type="entry name" value="Mif2/CENP-C_cupin"/>
</dbReference>
<dbReference type="InterPro" id="IPR014710">
    <property type="entry name" value="RmlC-like_jellyroll"/>
</dbReference>
<protein>
    <recommendedName>
        <fullName evidence="6">CENP-C homolog</fullName>
    </recommendedName>
</protein>
<feature type="domain" description="Mif2/CENP-C cupin" evidence="8">
    <location>
        <begin position="374"/>
        <end position="457"/>
    </location>
</feature>
<keyword evidence="10" id="KW-1185">Reference proteome</keyword>
<dbReference type="GO" id="GO:0000776">
    <property type="term" value="C:kinetochore"/>
    <property type="evidence" value="ECO:0007669"/>
    <property type="project" value="InterPro"/>
</dbReference>
<accession>A0AAD6YQ61</accession>
<feature type="compositionally biased region" description="Acidic residues" evidence="7">
    <location>
        <begin position="197"/>
        <end position="210"/>
    </location>
</feature>
<dbReference type="CDD" id="cd06993">
    <property type="entry name" value="cupin_CENP-C_C"/>
    <property type="match status" value="1"/>
</dbReference>
<feature type="compositionally biased region" description="Basic and acidic residues" evidence="7">
    <location>
        <begin position="268"/>
        <end position="291"/>
    </location>
</feature>
<dbReference type="FunFam" id="2.60.120.10:FF:000033">
    <property type="entry name" value="Centromere protein C 1"/>
    <property type="match status" value="1"/>
</dbReference>
<dbReference type="InterPro" id="IPR028386">
    <property type="entry name" value="CENP-C/Mif2/cnp3"/>
</dbReference>
<feature type="region of interest" description="Disordered" evidence="7">
    <location>
        <begin position="39"/>
        <end position="246"/>
    </location>
</feature>
<evidence type="ECO:0000256" key="7">
    <source>
        <dbReference type="SAM" id="MobiDB-lite"/>
    </source>
</evidence>
<feature type="compositionally biased region" description="Basic and acidic residues" evidence="7">
    <location>
        <begin position="232"/>
        <end position="244"/>
    </location>
</feature>
<evidence type="ECO:0000313" key="9">
    <source>
        <dbReference type="EMBL" id="KAJ7225980.1"/>
    </source>
</evidence>
<dbReference type="GO" id="GO:0051382">
    <property type="term" value="P:kinetochore assembly"/>
    <property type="evidence" value="ECO:0007669"/>
    <property type="project" value="InterPro"/>
</dbReference>
<keyword evidence="3" id="KW-0238">DNA-binding</keyword>
<dbReference type="EMBL" id="JARJCW010000004">
    <property type="protein sequence ID" value="KAJ7225980.1"/>
    <property type="molecule type" value="Genomic_DNA"/>
</dbReference>
<comment type="function">
    <text evidence="5">Component of the kinetochore, a multiprotein complex that assembles on centromeric DNA and attaches chromosomes to spindle microtubules, mediating chromosome segregation and sister chromatid segregation during meiosis and mitosis. Component of the inner kinetochore constitutive centromere-associated network (CCAN), which serves as a structural platform for outer kinetochore assembly.</text>
</comment>
<evidence type="ECO:0000256" key="3">
    <source>
        <dbReference type="ARBA" id="ARBA00023125"/>
    </source>
</evidence>
<dbReference type="GO" id="GO:0019237">
    <property type="term" value="F:centromeric DNA binding"/>
    <property type="evidence" value="ECO:0007669"/>
    <property type="project" value="InterPro"/>
</dbReference>
<dbReference type="Gene3D" id="2.60.120.10">
    <property type="entry name" value="Jelly Rolls"/>
    <property type="match status" value="1"/>
</dbReference>
<reference evidence="9" key="1">
    <citation type="submission" date="2023-03" db="EMBL/GenBank/DDBJ databases">
        <title>Massive genome expansion in bonnet fungi (Mycena s.s.) driven by repeated elements and novel gene families across ecological guilds.</title>
        <authorList>
            <consortium name="Lawrence Berkeley National Laboratory"/>
            <person name="Harder C.B."/>
            <person name="Miyauchi S."/>
            <person name="Viragh M."/>
            <person name="Kuo A."/>
            <person name="Thoen E."/>
            <person name="Andreopoulos B."/>
            <person name="Lu D."/>
            <person name="Skrede I."/>
            <person name="Drula E."/>
            <person name="Henrissat B."/>
            <person name="Morin E."/>
            <person name="Kohler A."/>
            <person name="Barry K."/>
            <person name="LaButti K."/>
            <person name="Morin E."/>
            <person name="Salamov A."/>
            <person name="Lipzen A."/>
            <person name="Mereny Z."/>
            <person name="Hegedus B."/>
            <person name="Baldrian P."/>
            <person name="Stursova M."/>
            <person name="Weitz H."/>
            <person name="Taylor A."/>
            <person name="Grigoriev I.V."/>
            <person name="Nagy L.G."/>
            <person name="Martin F."/>
            <person name="Kauserud H."/>
        </authorList>
    </citation>
    <scope>NUCLEOTIDE SEQUENCE</scope>
    <source>
        <strain evidence="9">9144</strain>
    </source>
</reference>
<comment type="similarity">
    <text evidence="2">Belongs to the CENP-C/MIF2 family.</text>
</comment>
<dbReference type="InterPro" id="IPR011051">
    <property type="entry name" value="RmlC_Cupin_sf"/>
</dbReference>
<feature type="compositionally biased region" description="Acidic residues" evidence="7">
    <location>
        <begin position="69"/>
        <end position="82"/>
    </location>
</feature>